<feature type="region of interest" description="Disordered" evidence="1">
    <location>
        <begin position="334"/>
        <end position="377"/>
    </location>
</feature>
<dbReference type="Proteomes" id="UP001219605">
    <property type="component" value="Chromosome"/>
</dbReference>
<dbReference type="InterPro" id="IPR010667">
    <property type="entry name" value="Phage_T4_Gp19"/>
</dbReference>
<evidence type="ECO:0000256" key="1">
    <source>
        <dbReference type="SAM" id="MobiDB-lite"/>
    </source>
</evidence>
<dbReference type="NCBIfam" id="TIGR02241">
    <property type="entry name" value="conserved hypothetical phage tail region protein"/>
    <property type="match status" value="1"/>
</dbReference>
<dbReference type="EMBL" id="CP118615">
    <property type="protein sequence ID" value="WDZ87021.1"/>
    <property type="molecule type" value="Genomic_DNA"/>
</dbReference>
<dbReference type="PANTHER" id="PTHR38009">
    <property type="entry name" value="CONSERVED HYPOTHETICAL PHAGE TAIL PROTEIN"/>
    <property type="match status" value="1"/>
</dbReference>
<dbReference type="RefSeq" id="WP_275033902.1">
    <property type="nucleotide sequence ID" value="NZ_CP118615.1"/>
</dbReference>
<dbReference type="PANTHER" id="PTHR38009:SF1">
    <property type="entry name" value="CONSERVED HYPOTHETICAL PHAGE TAIL PROTEIN"/>
    <property type="match status" value="1"/>
</dbReference>
<evidence type="ECO:0000313" key="3">
    <source>
        <dbReference type="Proteomes" id="UP001219605"/>
    </source>
</evidence>
<reference evidence="2 3" key="1">
    <citation type="submission" date="2023-02" db="EMBL/GenBank/DDBJ databases">
        <authorList>
            <person name="Mo P."/>
        </authorList>
    </citation>
    <scope>NUCLEOTIDE SEQUENCE [LARGE SCALE GENOMIC DNA]</scope>
    <source>
        <strain evidence="2 3">HUAS 3</strain>
    </source>
</reference>
<name>A0ABY7ZVE3_9ACTN</name>
<accession>A0ABY7ZVE3</accession>
<dbReference type="Pfam" id="PF06841">
    <property type="entry name" value="Phage_T4_gp19"/>
    <property type="match status" value="1"/>
</dbReference>
<proteinExistence type="predicted"/>
<evidence type="ECO:0000313" key="2">
    <source>
        <dbReference type="EMBL" id="WDZ87021.1"/>
    </source>
</evidence>
<dbReference type="InterPro" id="IPR011747">
    <property type="entry name" value="CHP02241"/>
</dbReference>
<keyword evidence="3" id="KW-1185">Reference proteome</keyword>
<gene>
    <name evidence="2" type="ORF">PVK37_11770</name>
</gene>
<protein>
    <submittedName>
        <fullName evidence="2">Phage tail protein</fullName>
    </submittedName>
</protein>
<sequence length="377" mass="40277">MAISAGQLGGMLGDPNQTAQGLASGGLAQLFRSGPGVRRTDKLGLAMRFQVTIGDVKLGLWRSCRGLRADFKPEVVRVTGDYVGQYHLPGEVSYPPVVLERAVHREHSAQLQQWLVGVLRSWQDGTGDDTRTTARITLLDADGEPVNSWLLYGVRPSSWTGPDLAADTNQVAVERLELVHEGFFPDLQARAETAELSEPTIGTVSFAYNPAKMTITRSSRPSQLIGQGRGVVLASDDALRVMAGEVLLVGAGVAGDVQKLIAFSGQQAGNGGGGPDARQDVLPKLTFTWGKLSMTVNLSTLNVNLTRFDGQGQPVRAQATLDLVVIEGEIFPRTPGAPVPPRTVRTDPAQWRQRAAASGIDDPMRAQARGASVGARR</sequence>
<organism evidence="2 3">
    <name type="scientific">Micromonospora cathayae</name>
    <dbReference type="NCBI Taxonomy" id="3028804"/>
    <lineage>
        <taxon>Bacteria</taxon>
        <taxon>Bacillati</taxon>
        <taxon>Actinomycetota</taxon>
        <taxon>Actinomycetes</taxon>
        <taxon>Micromonosporales</taxon>
        <taxon>Micromonosporaceae</taxon>
        <taxon>Micromonospora</taxon>
    </lineage>
</organism>